<gene>
    <name evidence="1" type="ORF">TRIUR3_35451</name>
</gene>
<name>M8B4P3_TRIUA</name>
<dbReference type="AlphaFoldDB" id="M8B4P3"/>
<sequence length="80" mass="8354">MSSMAVLQWSGRHFRGCDDGTTMEWAPVAVGVTSRGRRRCSGGAAGGAARQARLAGDQLILGVVSDLDVVVARGRGRLDP</sequence>
<protein>
    <submittedName>
        <fullName evidence="1">Uncharacterized protein</fullName>
    </submittedName>
</protein>
<accession>M8B4P3</accession>
<dbReference type="EMBL" id="KD004352">
    <property type="protein sequence ID" value="EMS68579.1"/>
    <property type="molecule type" value="Genomic_DNA"/>
</dbReference>
<organism evidence="1">
    <name type="scientific">Triticum urartu</name>
    <name type="common">Red wild einkorn</name>
    <name type="synonym">Crithodium urartu</name>
    <dbReference type="NCBI Taxonomy" id="4572"/>
    <lineage>
        <taxon>Eukaryota</taxon>
        <taxon>Viridiplantae</taxon>
        <taxon>Streptophyta</taxon>
        <taxon>Embryophyta</taxon>
        <taxon>Tracheophyta</taxon>
        <taxon>Spermatophyta</taxon>
        <taxon>Magnoliopsida</taxon>
        <taxon>Liliopsida</taxon>
        <taxon>Poales</taxon>
        <taxon>Poaceae</taxon>
        <taxon>BOP clade</taxon>
        <taxon>Pooideae</taxon>
        <taxon>Triticodae</taxon>
        <taxon>Triticeae</taxon>
        <taxon>Triticinae</taxon>
        <taxon>Triticum</taxon>
    </lineage>
</organism>
<reference evidence="1" key="1">
    <citation type="journal article" date="2013" name="Nature">
        <title>Draft genome of the wheat A-genome progenitor Triticum urartu.</title>
        <authorList>
            <person name="Ling H.Q."/>
            <person name="Zhao S."/>
            <person name="Liu D."/>
            <person name="Wang J."/>
            <person name="Sun H."/>
            <person name="Zhang C."/>
            <person name="Fan H."/>
            <person name="Li D."/>
            <person name="Dong L."/>
            <person name="Tao Y."/>
            <person name="Gao C."/>
            <person name="Wu H."/>
            <person name="Li Y."/>
            <person name="Cui Y."/>
            <person name="Guo X."/>
            <person name="Zheng S."/>
            <person name="Wang B."/>
            <person name="Yu K."/>
            <person name="Liang Q."/>
            <person name="Yang W."/>
            <person name="Lou X."/>
            <person name="Chen J."/>
            <person name="Feng M."/>
            <person name="Jian J."/>
            <person name="Zhang X."/>
            <person name="Luo G."/>
            <person name="Jiang Y."/>
            <person name="Liu J."/>
            <person name="Wang Z."/>
            <person name="Sha Y."/>
            <person name="Zhang B."/>
            <person name="Wu H."/>
            <person name="Tang D."/>
            <person name="Shen Q."/>
            <person name="Xue P."/>
            <person name="Zou S."/>
            <person name="Wang X."/>
            <person name="Liu X."/>
            <person name="Wang F."/>
            <person name="Yang Y."/>
            <person name="An X."/>
            <person name="Dong Z."/>
            <person name="Zhang K."/>
            <person name="Zhang X."/>
            <person name="Luo M.C."/>
            <person name="Dvorak J."/>
            <person name="Tong Y."/>
            <person name="Wang J."/>
            <person name="Yang H."/>
            <person name="Li Z."/>
            <person name="Wang D."/>
            <person name="Zhang A."/>
            <person name="Wang J."/>
        </authorList>
    </citation>
    <scope>NUCLEOTIDE SEQUENCE</scope>
</reference>
<proteinExistence type="predicted"/>
<evidence type="ECO:0000313" key="1">
    <source>
        <dbReference type="EMBL" id="EMS68579.1"/>
    </source>
</evidence>